<dbReference type="STRING" id="748449.Halha_1368"/>
<dbReference type="KEGG" id="hhl:Halha_1368"/>
<dbReference type="Gene3D" id="3.40.50.1000">
    <property type="entry name" value="HAD superfamily/HAD-like"/>
    <property type="match status" value="1"/>
</dbReference>
<dbReference type="OrthoDB" id="2471595at2"/>
<dbReference type="Pfam" id="PF06941">
    <property type="entry name" value="NT5C"/>
    <property type="match status" value="1"/>
</dbReference>
<reference evidence="6" key="1">
    <citation type="submission" date="2012-02" db="EMBL/GenBank/DDBJ databases">
        <title>The complete genome of Halobacteroides halobius DSM 5150.</title>
        <authorList>
            <person name="Lucas S."/>
            <person name="Copeland A."/>
            <person name="Lapidus A."/>
            <person name="Glavina del Rio T."/>
            <person name="Dalin E."/>
            <person name="Tice H."/>
            <person name="Bruce D."/>
            <person name="Goodwin L."/>
            <person name="Pitluck S."/>
            <person name="Peters L."/>
            <person name="Mikhailova N."/>
            <person name="Gu W."/>
            <person name="Kyrpides N."/>
            <person name="Mavromatis K."/>
            <person name="Ivanova N."/>
            <person name="Brettin T."/>
            <person name="Detter J.C."/>
            <person name="Han C."/>
            <person name="Larimer F."/>
            <person name="Land M."/>
            <person name="Hauser L."/>
            <person name="Markowitz V."/>
            <person name="Cheng J.-F."/>
            <person name="Hugenholtz P."/>
            <person name="Woyke T."/>
            <person name="Wu D."/>
            <person name="Tindall B."/>
            <person name="Pomrenke H."/>
            <person name="Brambilla E."/>
            <person name="Klenk H.-P."/>
            <person name="Eisen J.A."/>
        </authorList>
    </citation>
    <scope>NUCLEOTIDE SEQUENCE [LARGE SCALE GENOMIC DNA]</scope>
    <source>
        <strain evidence="6">ATCC 35273 / DSM 5150 / MD-1</strain>
    </source>
</reference>
<evidence type="ECO:0000256" key="2">
    <source>
        <dbReference type="ARBA" id="ARBA00022801"/>
    </source>
</evidence>
<dbReference type="eggNOG" id="COG5663">
    <property type="taxonomic scope" value="Bacteria"/>
</dbReference>
<dbReference type="InterPro" id="IPR052419">
    <property type="entry name" value="5_3-deoxyribonucleotidase-like"/>
</dbReference>
<dbReference type="EC" id="3.1.3.-" evidence="3"/>
<dbReference type="HOGENOM" id="CLU_118515_0_0_9"/>
<keyword evidence="2 3" id="KW-0378">Hydrolase</keyword>
<organism evidence="5 6">
    <name type="scientific">Halobacteroides halobius (strain ATCC 35273 / DSM 5150 / MD-1)</name>
    <dbReference type="NCBI Taxonomy" id="748449"/>
    <lineage>
        <taxon>Bacteria</taxon>
        <taxon>Bacillati</taxon>
        <taxon>Bacillota</taxon>
        <taxon>Clostridia</taxon>
        <taxon>Halanaerobiales</taxon>
        <taxon>Halobacteroidaceae</taxon>
        <taxon>Halobacteroides</taxon>
    </lineage>
</organism>
<dbReference type="AlphaFoldDB" id="L0KB74"/>
<dbReference type="GO" id="GO:0008253">
    <property type="term" value="F:5'-nucleotidase activity"/>
    <property type="evidence" value="ECO:0007669"/>
    <property type="project" value="InterPro"/>
</dbReference>
<evidence type="ECO:0000256" key="1">
    <source>
        <dbReference type="ARBA" id="ARBA00009589"/>
    </source>
</evidence>
<name>L0KB74_HALHC</name>
<protein>
    <recommendedName>
        <fullName evidence="3">Nucleotidase</fullName>
        <ecNumber evidence="3">3.1.3.-</ecNumber>
    </recommendedName>
</protein>
<comment type="similarity">
    <text evidence="1 3">Belongs to the 5'(3')-deoxyribonucleotidase family.</text>
</comment>
<evidence type="ECO:0000256" key="3">
    <source>
        <dbReference type="PIRNR" id="PIRNR021362"/>
    </source>
</evidence>
<accession>L0KB74</accession>
<evidence type="ECO:0000256" key="4">
    <source>
        <dbReference type="PIRSR" id="PIRSR610708-1"/>
    </source>
</evidence>
<dbReference type="InterPro" id="IPR010708">
    <property type="entry name" value="5'(3')-deoxyribonucleotidase"/>
</dbReference>
<dbReference type="RefSeq" id="WP_015327035.1">
    <property type="nucleotide sequence ID" value="NC_019978.1"/>
</dbReference>
<dbReference type="SUPFAM" id="SSF56784">
    <property type="entry name" value="HAD-like"/>
    <property type="match status" value="1"/>
</dbReference>
<dbReference type="InterPro" id="IPR036412">
    <property type="entry name" value="HAD-like_sf"/>
</dbReference>
<dbReference type="InterPro" id="IPR023214">
    <property type="entry name" value="HAD_sf"/>
</dbReference>
<dbReference type="PANTHER" id="PTHR35134">
    <property type="entry name" value="NUCLEOTIDASE YQFW-RELATED"/>
    <property type="match status" value="1"/>
</dbReference>
<evidence type="ECO:0000313" key="6">
    <source>
        <dbReference type="Proteomes" id="UP000010880"/>
    </source>
</evidence>
<dbReference type="EMBL" id="CP003359">
    <property type="protein sequence ID" value="AGB41313.1"/>
    <property type="molecule type" value="Genomic_DNA"/>
</dbReference>
<dbReference type="InterPro" id="IPR009206">
    <property type="entry name" value="Nucleotidase_putative"/>
</dbReference>
<proteinExistence type="inferred from homology"/>
<dbReference type="Proteomes" id="UP000010880">
    <property type="component" value="Chromosome"/>
</dbReference>
<gene>
    <name evidence="5" type="ordered locus">Halha_1368</name>
</gene>
<feature type="active site" description="Nucleophile" evidence="4">
    <location>
        <position position="8"/>
    </location>
</feature>
<dbReference type="PIRSF" id="PIRSF021362">
    <property type="entry name" value="UCP021362_HAD"/>
    <property type="match status" value="1"/>
</dbReference>
<evidence type="ECO:0000313" key="5">
    <source>
        <dbReference type="EMBL" id="AGB41313.1"/>
    </source>
</evidence>
<dbReference type="GO" id="GO:0009264">
    <property type="term" value="P:deoxyribonucleotide catabolic process"/>
    <property type="evidence" value="ECO:0007669"/>
    <property type="project" value="InterPro"/>
</dbReference>
<sequence>MNKIIGVDIDAVLTDEGTGTDNIWHQKICNYFNLEERKEQVYDFRDAYGLTLEEIEEFMATEGRKIFANVSPLTEAKEVLADLQQQGCTIILVTARAKEHNQVTLDWLDEHQIPFDKLIHSEEKANICQAEGIELFIDDRVSNLLPIKELGIPVLLMDMDHNQSFKGPIPRVHNWQEIKEQLEQILKGA</sequence>
<keyword evidence="6" id="KW-1185">Reference proteome</keyword>
<dbReference type="PANTHER" id="PTHR35134:SF2">
    <property type="entry name" value="NUCLEOTIDASE YQFW-RELATED"/>
    <property type="match status" value="1"/>
</dbReference>
<feature type="active site" description="Proton donor" evidence="4">
    <location>
        <position position="10"/>
    </location>
</feature>